<dbReference type="RefSeq" id="WP_254572962.1">
    <property type="nucleotide sequence ID" value="NZ_CP098502.1"/>
</dbReference>
<reference evidence="5 6" key="1">
    <citation type="submission" date="2022-06" db="EMBL/GenBank/DDBJ databases">
        <title>Paraconexibacter antarcticus.</title>
        <authorList>
            <person name="Kim C.S."/>
        </authorList>
    </citation>
    <scope>NUCLEOTIDE SEQUENCE [LARGE SCALE GENOMIC DNA]</scope>
    <source>
        <strain evidence="5 6">02-257</strain>
    </source>
</reference>
<evidence type="ECO:0000256" key="1">
    <source>
        <dbReference type="ARBA" id="ARBA00022801"/>
    </source>
</evidence>
<keyword evidence="2" id="KW-0843">Virulence</keyword>
<feature type="region of interest" description="Disordered" evidence="3">
    <location>
        <begin position="1003"/>
        <end position="1033"/>
    </location>
</feature>
<sequence>MRRLPVVPALVVLALLLGRSAAVHAAPLSVGPAERTTGNGRVLHPIGTLTTVGDFPTGLALSPDGRFAWVVDSGHGRDDVQIVSVASGKVVQVLPLPGAFGGVAFAPDGHRAWVSGTPSAGAKSDNGTVKGGAGDVLHVFDVDPASGHATEKDPVTLPAGSGTGTGQVQSLPPVRKAYPAGVAVSPDGHWVGVAEQQADQAVLVDARTGATKAVAVGRYPTGALFDRTGRLLVTNAYDGTVSVISPASAKVVGTVHGLGGTRGDRNSQPEGMVLDPVADRLYVAVSQRDLVAVVDLSTLKVTHTVSVARSGQPLGVEPVALGVDPAGASLYVTDANEDTLAVVALRDRPGPGAATRARTVVRPPSVATLQRYVRVAADRRASAAARRRAARANRGRTLRACQGPTRAQVVRYRRQALAALRHRRADVARHLLGALRRVRACPAAPGYVPNLKALTLVGRLPTAAYPTAAAVTPDGARLLWLAGKGFGAGPNPQYAYAGDKRAFGKVTTDVYGQYVLDALSGRLGRLALPTDRQVVAMTKAAEAQAVPADSRPAPAGTPVRSGGPIKHVFLIVRENRTYDQIFGSDPRGNGDPNLEVFDDNGVAGPTGGMTPNAHKLTRTFPLLDNFYEDSEVSVDGHLITAGTIANDYVQKGTAQNYSRPGKSYDFGIAPISFGPNDFLFDQAVRQKVTFRNYGEQAAGILPFGADGRPTYPQVLAGSDNAYPGPAQIGCLAAAGPGANLASCFQDSGRTDALGTATGVLSRTDIFRASFLAQAATGTVPAFNYLILPNDHSNGTTKNAYTPQAFVADNDLGLGQIVDTISHSPIWGSSAIFVIEDDSQDGADHVDAHRAPALVISPWTRRGAVVHTRYDQYSVLRTAELMAGLAPLSTNDALAVPMYDAFVSGGEQPDVEGTRYTAVRPTQPLDEVNGAAAPLRALSDAMPFDHLDLVPQAVMDQILWAAVRGTASTPPSPGPHASPEEHARALGALREVAAGRSPLRWLISHGGESDDDHEAPTATRSAGPDATARAQAASEARALLARLR</sequence>
<proteinExistence type="predicted"/>
<dbReference type="InterPro" id="IPR011048">
    <property type="entry name" value="Haem_d1_sf"/>
</dbReference>
<name>A0ABY5DWA2_9ACTN</name>
<dbReference type="Gene3D" id="2.130.10.10">
    <property type="entry name" value="YVTN repeat-like/Quinoprotein amine dehydrogenase"/>
    <property type="match status" value="2"/>
</dbReference>
<dbReference type="Proteomes" id="UP001056035">
    <property type="component" value="Chromosome"/>
</dbReference>
<feature type="signal peptide" evidence="4">
    <location>
        <begin position="1"/>
        <end position="25"/>
    </location>
</feature>
<dbReference type="EMBL" id="CP098502">
    <property type="protein sequence ID" value="UTI66291.1"/>
    <property type="molecule type" value="Genomic_DNA"/>
</dbReference>
<evidence type="ECO:0000256" key="2">
    <source>
        <dbReference type="ARBA" id="ARBA00023026"/>
    </source>
</evidence>
<dbReference type="InterPro" id="IPR007312">
    <property type="entry name" value="Phosphoesterase"/>
</dbReference>
<feature type="chain" id="PRO_5045071303" evidence="4">
    <location>
        <begin position="26"/>
        <end position="1043"/>
    </location>
</feature>
<dbReference type="InterPro" id="IPR051200">
    <property type="entry name" value="Host-pathogen_enzymatic-act"/>
</dbReference>
<gene>
    <name evidence="5" type="ORF">NBH00_08805</name>
</gene>
<keyword evidence="4" id="KW-0732">Signal</keyword>
<keyword evidence="1" id="KW-0378">Hydrolase</keyword>
<dbReference type="PANTHER" id="PTHR47197">
    <property type="entry name" value="PROTEIN NIRF"/>
    <property type="match status" value="1"/>
</dbReference>
<evidence type="ECO:0000313" key="5">
    <source>
        <dbReference type="EMBL" id="UTI66291.1"/>
    </source>
</evidence>
<evidence type="ECO:0000313" key="6">
    <source>
        <dbReference type="Proteomes" id="UP001056035"/>
    </source>
</evidence>
<evidence type="ECO:0000256" key="3">
    <source>
        <dbReference type="SAM" id="MobiDB-lite"/>
    </source>
</evidence>
<feature type="region of interest" description="Disordered" evidence="3">
    <location>
        <begin position="145"/>
        <end position="171"/>
    </location>
</feature>
<dbReference type="InterPro" id="IPR015943">
    <property type="entry name" value="WD40/YVTN_repeat-like_dom_sf"/>
</dbReference>
<dbReference type="Gene3D" id="3.40.720.10">
    <property type="entry name" value="Alkaline Phosphatase, subunit A"/>
    <property type="match status" value="1"/>
</dbReference>
<accession>A0ABY5DWA2</accession>
<dbReference type="PANTHER" id="PTHR47197:SF3">
    <property type="entry name" value="DIHYDRO-HEME D1 DEHYDROGENASE"/>
    <property type="match status" value="1"/>
</dbReference>
<organism evidence="5 6">
    <name type="scientific">Paraconexibacter antarcticus</name>
    <dbReference type="NCBI Taxonomy" id="2949664"/>
    <lineage>
        <taxon>Bacteria</taxon>
        <taxon>Bacillati</taxon>
        <taxon>Actinomycetota</taxon>
        <taxon>Thermoleophilia</taxon>
        <taxon>Solirubrobacterales</taxon>
        <taxon>Paraconexibacteraceae</taxon>
        <taxon>Paraconexibacter</taxon>
    </lineage>
</organism>
<dbReference type="Pfam" id="PF04185">
    <property type="entry name" value="Phosphoesterase"/>
    <property type="match status" value="1"/>
</dbReference>
<protein>
    <submittedName>
        <fullName evidence="5">Bifunctional YncE family protein/alkaline phosphatase family protein</fullName>
    </submittedName>
</protein>
<dbReference type="SUPFAM" id="SSF51004">
    <property type="entry name" value="C-terminal (heme d1) domain of cytochrome cd1-nitrite reductase"/>
    <property type="match status" value="1"/>
</dbReference>
<keyword evidence="6" id="KW-1185">Reference proteome</keyword>
<evidence type="ECO:0000256" key="4">
    <source>
        <dbReference type="SAM" id="SignalP"/>
    </source>
</evidence>
<dbReference type="InterPro" id="IPR017850">
    <property type="entry name" value="Alkaline_phosphatase_core_sf"/>
</dbReference>